<keyword evidence="1" id="KW-0677">Repeat</keyword>
<reference evidence="4" key="1">
    <citation type="submission" date="2015-04" db="EMBL/GenBank/DDBJ databases">
        <authorList>
            <person name="Syromyatnikov M.Y."/>
            <person name="Popov V.N."/>
        </authorList>
    </citation>
    <scope>NUCLEOTIDE SEQUENCE</scope>
    <source>
        <strain evidence="4">MO-1</strain>
    </source>
</reference>
<feature type="repeat" description="ANK" evidence="3">
    <location>
        <begin position="40"/>
        <end position="72"/>
    </location>
</feature>
<dbReference type="EMBL" id="LO017727">
    <property type="protein sequence ID" value="CRH04494.1"/>
    <property type="molecule type" value="Genomic_DNA"/>
</dbReference>
<evidence type="ECO:0000256" key="3">
    <source>
        <dbReference type="PROSITE-ProRule" id="PRU00023"/>
    </source>
</evidence>
<protein>
    <submittedName>
        <fullName evidence="4">Uncharacterized protein</fullName>
    </submittedName>
</protein>
<organism evidence="4">
    <name type="scientific">Magnetococcus massalia (strain MO-1)</name>
    <dbReference type="NCBI Taxonomy" id="451514"/>
    <lineage>
        <taxon>Bacteria</taxon>
        <taxon>Pseudomonadati</taxon>
        <taxon>Pseudomonadota</taxon>
        <taxon>Magnetococcia</taxon>
        <taxon>Magnetococcales</taxon>
        <taxon>Magnetococcaceae</taxon>
        <taxon>Magnetococcus</taxon>
    </lineage>
</organism>
<name>A0A1S7LEF2_MAGMO</name>
<evidence type="ECO:0000256" key="1">
    <source>
        <dbReference type="ARBA" id="ARBA00022737"/>
    </source>
</evidence>
<dbReference type="InterPro" id="IPR002110">
    <property type="entry name" value="Ankyrin_rpt"/>
</dbReference>
<dbReference type="PANTHER" id="PTHR24171">
    <property type="entry name" value="ANKYRIN REPEAT DOMAIN-CONTAINING PROTEIN 39-RELATED"/>
    <property type="match status" value="1"/>
</dbReference>
<dbReference type="AlphaFoldDB" id="A0A1S7LEF2"/>
<sequence>MGEQMAWNDPLHDAAGRGDVGQLVYMLEYSALQVDARDNDGWTPLHCAAALGQLETVKELLRRGADVNARNYDGITPLLAAAYEGHHRVAATLMEFQADPNASDYNEVSPLVAAHGMGHAHMVDMLIAEGARG</sequence>
<dbReference type="Pfam" id="PF00023">
    <property type="entry name" value="Ank"/>
    <property type="match status" value="1"/>
</dbReference>
<evidence type="ECO:0000256" key="2">
    <source>
        <dbReference type="ARBA" id="ARBA00023043"/>
    </source>
</evidence>
<dbReference type="SMART" id="SM00248">
    <property type="entry name" value="ANK"/>
    <property type="match status" value="3"/>
</dbReference>
<dbReference type="PANTHER" id="PTHR24171:SF9">
    <property type="entry name" value="ANKYRIN REPEAT DOMAIN-CONTAINING PROTEIN 39"/>
    <property type="match status" value="1"/>
</dbReference>
<keyword evidence="2 3" id="KW-0040">ANK repeat</keyword>
<dbReference type="SUPFAM" id="SSF48403">
    <property type="entry name" value="Ankyrin repeat"/>
    <property type="match status" value="1"/>
</dbReference>
<gene>
    <name evidence="4" type="ORF">MAGMO_0281</name>
</gene>
<evidence type="ECO:0000313" key="4">
    <source>
        <dbReference type="EMBL" id="CRH04494.1"/>
    </source>
</evidence>
<proteinExistence type="predicted"/>
<dbReference type="PROSITE" id="PS50088">
    <property type="entry name" value="ANK_REPEAT"/>
    <property type="match status" value="2"/>
</dbReference>
<accession>A0A1S7LEF2</accession>
<dbReference type="InterPro" id="IPR036770">
    <property type="entry name" value="Ankyrin_rpt-contain_sf"/>
</dbReference>
<dbReference type="Gene3D" id="1.25.40.20">
    <property type="entry name" value="Ankyrin repeat-containing domain"/>
    <property type="match status" value="1"/>
</dbReference>
<dbReference type="PROSITE" id="PS50297">
    <property type="entry name" value="ANK_REP_REGION"/>
    <property type="match status" value="2"/>
</dbReference>
<feature type="repeat" description="ANK" evidence="3">
    <location>
        <begin position="73"/>
        <end position="105"/>
    </location>
</feature>
<dbReference type="Pfam" id="PF12796">
    <property type="entry name" value="Ank_2"/>
    <property type="match status" value="1"/>
</dbReference>